<gene>
    <name evidence="5" type="primary">alkA</name>
    <name evidence="5" type="ORF">HTSR_1780</name>
</gene>
<name>A0A1D8S6J2_9EURY</name>
<dbReference type="Gene3D" id="1.10.340.30">
    <property type="entry name" value="Hypothetical protein, domain 2"/>
    <property type="match status" value="1"/>
</dbReference>
<dbReference type="RefSeq" id="WP_070365602.1">
    <property type="nucleotide sequence ID" value="NZ_CP016070.1"/>
</dbReference>
<organism evidence="5 6">
    <name type="scientific">Halodesulfurarchaeum formicicum</name>
    <dbReference type="NCBI Taxonomy" id="1873524"/>
    <lineage>
        <taxon>Archaea</taxon>
        <taxon>Methanobacteriati</taxon>
        <taxon>Methanobacteriota</taxon>
        <taxon>Stenosarchaea group</taxon>
        <taxon>Halobacteria</taxon>
        <taxon>Halobacteriales</taxon>
        <taxon>Halobacteriaceae</taxon>
        <taxon>Halodesulfurarchaeum</taxon>
    </lineage>
</organism>
<dbReference type="EC" id="3.2.2.21" evidence="5"/>
<feature type="domain" description="HhH-GPD" evidence="4">
    <location>
        <begin position="49"/>
        <end position="197"/>
    </location>
</feature>
<dbReference type="KEGG" id="halh:HTSR_1780"/>
<evidence type="ECO:0000313" key="6">
    <source>
        <dbReference type="Proteomes" id="UP000185608"/>
    </source>
</evidence>
<evidence type="ECO:0000256" key="2">
    <source>
        <dbReference type="ARBA" id="ARBA00022763"/>
    </source>
</evidence>
<dbReference type="SMART" id="SM00478">
    <property type="entry name" value="ENDO3c"/>
    <property type="match status" value="1"/>
</dbReference>
<dbReference type="GO" id="GO:0032131">
    <property type="term" value="F:alkylated DNA binding"/>
    <property type="evidence" value="ECO:0007669"/>
    <property type="project" value="TreeGrafter"/>
</dbReference>
<dbReference type="Proteomes" id="UP000185608">
    <property type="component" value="Chromosome"/>
</dbReference>
<dbReference type="GO" id="GO:0006307">
    <property type="term" value="P:DNA alkylation repair"/>
    <property type="evidence" value="ECO:0007669"/>
    <property type="project" value="TreeGrafter"/>
</dbReference>
<proteinExistence type="inferred from homology"/>
<dbReference type="GO" id="GO:0008725">
    <property type="term" value="F:DNA-3-methyladenine glycosylase activity"/>
    <property type="evidence" value="ECO:0007669"/>
    <property type="project" value="TreeGrafter"/>
</dbReference>
<dbReference type="SUPFAM" id="SSF48150">
    <property type="entry name" value="DNA-glycosylase"/>
    <property type="match status" value="1"/>
</dbReference>
<dbReference type="PANTHER" id="PTHR43003">
    <property type="entry name" value="DNA-3-METHYLADENINE GLYCOSYLASE"/>
    <property type="match status" value="1"/>
</dbReference>
<evidence type="ECO:0000259" key="4">
    <source>
        <dbReference type="SMART" id="SM00478"/>
    </source>
</evidence>
<dbReference type="FunFam" id="1.10.340.30:FF:000004">
    <property type="entry name" value="DNA-3-methyladenine glycosylase II"/>
    <property type="match status" value="1"/>
</dbReference>
<comment type="similarity">
    <text evidence="1">Belongs to the alkylbase DNA glycosidase AlkA family.</text>
</comment>
<keyword evidence="3" id="KW-0234">DNA repair</keyword>
<dbReference type="GO" id="GO:0032993">
    <property type="term" value="C:protein-DNA complex"/>
    <property type="evidence" value="ECO:0007669"/>
    <property type="project" value="TreeGrafter"/>
</dbReference>
<reference evidence="5 6" key="1">
    <citation type="submission" date="2016-06" db="EMBL/GenBank/DDBJ databases">
        <title>Discovery of anaerobic lithoheterotrophic haloarchaeon capable of sulfur respiration by hydrogen and formate.</title>
        <authorList>
            <person name="Sorokin D.Y."/>
            <person name="Kublanov I.V."/>
            <person name="Roman P."/>
            <person name="Sinninghe Damste J.S."/>
            <person name="Golyshin P.N."/>
            <person name="Rojo D."/>
            <person name="Ciordia S."/>
            <person name="Mena Md.C."/>
            <person name="Ferrer M."/>
            <person name="Smedile F."/>
            <person name="Messina E."/>
            <person name="La Cono V."/>
            <person name="Yakimov M.M."/>
        </authorList>
    </citation>
    <scope>NUCLEOTIDE SEQUENCE [LARGE SCALE GENOMIC DNA]</scope>
    <source>
        <strain evidence="5 6">HTSR1</strain>
    </source>
</reference>
<dbReference type="GO" id="GO:0006285">
    <property type="term" value="P:base-excision repair, AP site formation"/>
    <property type="evidence" value="ECO:0007669"/>
    <property type="project" value="TreeGrafter"/>
</dbReference>
<dbReference type="STRING" id="1873524.HSR6_1847"/>
<dbReference type="InterPro" id="IPR051912">
    <property type="entry name" value="Alkylbase_DNA_Glycosylase/TA"/>
</dbReference>
<evidence type="ECO:0000256" key="1">
    <source>
        <dbReference type="ARBA" id="ARBA00010817"/>
    </source>
</evidence>
<dbReference type="PANTHER" id="PTHR43003:SF5">
    <property type="entry name" value="DNA-3-METHYLADENINE GLYCOSYLASE"/>
    <property type="match status" value="1"/>
</dbReference>
<keyword evidence="2" id="KW-0227">DNA damage</keyword>
<accession>A0A1D8S6J2</accession>
<keyword evidence="5" id="KW-0326">Glycosidase</keyword>
<dbReference type="PATRIC" id="fig|1855411.3.peg.1788"/>
<keyword evidence="5" id="KW-0378">Hydrolase</keyword>
<dbReference type="Gene3D" id="1.10.1670.40">
    <property type="match status" value="1"/>
</dbReference>
<dbReference type="GO" id="GO:0043916">
    <property type="term" value="F:DNA-7-methylguanine glycosylase activity"/>
    <property type="evidence" value="ECO:0007669"/>
    <property type="project" value="TreeGrafter"/>
</dbReference>
<protein>
    <submittedName>
        <fullName evidence="5">DNA-3-methyladenine glycosylase II</fullName>
        <ecNumber evidence="5">3.2.2.21</ecNumber>
    </submittedName>
</protein>
<dbReference type="InterPro" id="IPR011257">
    <property type="entry name" value="DNA_glycosylase"/>
</dbReference>
<dbReference type="Pfam" id="PF00730">
    <property type="entry name" value="HhH-GPD"/>
    <property type="match status" value="1"/>
</dbReference>
<dbReference type="EMBL" id="CP016070">
    <property type="protein sequence ID" value="AOW80948.1"/>
    <property type="molecule type" value="Genomic_DNA"/>
</dbReference>
<dbReference type="InterPro" id="IPR003265">
    <property type="entry name" value="HhH-GPD_domain"/>
</dbReference>
<dbReference type="AlphaFoldDB" id="A0A1D8S6J2"/>
<dbReference type="GeneID" id="29829767"/>
<evidence type="ECO:0000313" key="5">
    <source>
        <dbReference type="EMBL" id="AOW80948.1"/>
    </source>
</evidence>
<dbReference type="CDD" id="cd00056">
    <property type="entry name" value="ENDO3c"/>
    <property type="match status" value="1"/>
</dbReference>
<sequence length="197" mass="21987">MPVEELAHPTAAHEHLQTDPTMAELVSQHGYLGVEPAADPFRRLLKSIVRQQVSMAAAEATWERLTAAFEVTPAAMLAAEPAALQAVGLSEAKSEYVRSVARVFQDRGWSRSSFEKLDNRAVMDSLTDIRGIGPWTAKMFLQFGLGREDVFPVEDLGVRRAMTELYGDETRDAMTERATTWAPYRSIGSLYLWRAQD</sequence>
<evidence type="ECO:0000256" key="3">
    <source>
        <dbReference type="ARBA" id="ARBA00023204"/>
    </source>
</evidence>